<dbReference type="Proteomes" id="UP001153737">
    <property type="component" value="Chromosome 9"/>
</dbReference>
<keyword evidence="3" id="KW-0967">Endosome</keyword>
<reference evidence="8" key="2">
    <citation type="submission" date="2022-10" db="EMBL/GenBank/DDBJ databases">
        <authorList>
            <consortium name="ENA_rothamsted_submissions"/>
            <consortium name="culmorum"/>
            <person name="King R."/>
        </authorList>
    </citation>
    <scope>NUCLEOTIDE SEQUENCE</scope>
</reference>
<evidence type="ECO:0000259" key="7">
    <source>
        <dbReference type="PROSITE" id="PS50195"/>
    </source>
</evidence>
<sequence length="261" mass="29675">MTQIMSNNKQGLNFEVISAKISDDDEKKYVIYTLQIRFIAGVDDANPSIIQRRYTHFLDLYNGLKKEHPNLMTNISFPNKALFGNFDNDLITTRSTEFESLMKYIGSESQLKNSNSLRNFLQDIELKVAMELLQAKDYPLAYPLLENILKLLNKVYTDRSPAVIVGLVRLLACAIAIPGMPDALKWADLAIHRFEGISDSDLLELYVPLLQTCIKLWRTNGRSTESMEQSILNFQKQGVKIEGVSLLQSVQNVEEKILKSP</sequence>
<name>A0A9P0DS70_PHACE</name>
<dbReference type="OrthoDB" id="5975050at2759"/>
<dbReference type="InterPro" id="IPR039937">
    <property type="entry name" value="SNX20/SNX21"/>
</dbReference>
<keyword evidence="5" id="KW-0446">Lipid-binding</keyword>
<evidence type="ECO:0000256" key="2">
    <source>
        <dbReference type="ARBA" id="ARBA00022448"/>
    </source>
</evidence>
<dbReference type="PANTHER" id="PTHR20939">
    <property type="entry name" value="SORTING NEXIN 20, 21"/>
    <property type="match status" value="1"/>
</dbReference>
<dbReference type="GO" id="GO:0015031">
    <property type="term" value="P:protein transport"/>
    <property type="evidence" value="ECO:0007669"/>
    <property type="project" value="UniProtKB-KW"/>
</dbReference>
<evidence type="ECO:0000256" key="3">
    <source>
        <dbReference type="ARBA" id="ARBA00022753"/>
    </source>
</evidence>
<dbReference type="GO" id="GO:1901981">
    <property type="term" value="F:phosphatidylinositol phosphate binding"/>
    <property type="evidence" value="ECO:0007669"/>
    <property type="project" value="TreeGrafter"/>
</dbReference>
<evidence type="ECO:0000256" key="5">
    <source>
        <dbReference type="ARBA" id="ARBA00023121"/>
    </source>
</evidence>
<keyword evidence="9" id="KW-1185">Reference proteome</keyword>
<proteinExistence type="predicted"/>
<evidence type="ECO:0000256" key="4">
    <source>
        <dbReference type="ARBA" id="ARBA00022927"/>
    </source>
</evidence>
<dbReference type="AlphaFoldDB" id="A0A9P0DS70"/>
<evidence type="ECO:0000256" key="1">
    <source>
        <dbReference type="ARBA" id="ARBA00004469"/>
    </source>
</evidence>
<keyword evidence="4" id="KW-0653">Protein transport</keyword>
<gene>
    <name evidence="8" type="ORF">PHAECO_LOCUS12348</name>
</gene>
<accession>A0A9P0DS70</accession>
<dbReference type="Gene3D" id="3.30.1520.10">
    <property type="entry name" value="Phox-like domain"/>
    <property type="match status" value="1"/>
</dbReference>
<dbReference type="EMBL" id="OU896715">
    <property type="protein sequence ID" value="CAH1183596.1"/>
    <property type="molecule type" value="Genomic_DNA"/>
</dbReference>
<reference evidence="8" key="1">
    <citation type="submission" date="2022-01" db="EMBL/GenBank/DDBJ databases">
        <authorList>
            <person name="King R."/>
        </authorList>
    </citation>
    <scope>NUCLEOTIDE SEQUENCE</scope>
</reference>
<feature type="domain" description="PX" evidence="7">
    <location>
        <begin position="10"/>
        <end position="128"/>
    </location>
</feature>
<evidence type="ECO:0000313" key="9">
    <source>
        <dbReference type="Proteomes" id="UP001153737"/>
    </source>
</evidence>
<dbReference type="SUPFAM" id="SSF64268">
    <property type="entry name" value="PX domain"/>
    <property type="match status" value="1"/>
</dbReference>
<dbReference type="GO" id="GO:0031901">
    <property type="term" value="C:early endosome membrane"/>
    <property type="evidence" value="ECO:0007669"/>
    <property type="project" value="UniProtKB-SubCell"/>
</dbReference>
<keyword evidence="2" id="KW-0813">Transport</keyword>
<dbReference type="PROSITE" id="PS50195">
    <property type="entry name" value="PX"/>
    <property type="match status" value="1"/>
</dbReference>
<dbReference type="PANTHER" id="PTHR20939:SF11">
    <property type="entry name" value="LD12265P"/>
    <property type="match status" value="1"/>
</dbReference>
<organism evidence="8 9">
    <name type="scientific">Phaedon cochleariae</name>
    <name type="common">Mustard beetle</name>
    <dbReference type="NCBI Taxonomy" id="80249"/>
    <lineage>
        <taxon>Eukaryota</taxon>
        <taxon>Metazoa</taxon>
        <taxon>Ecdysozoa</taxon>
        <taxon>Arthropoda</taxon>
        <taxon>Hexapoda</taxon>
        <taxon>Insecta</taxon>
        <taxon>Pterygota</taxon>
        <taxon>Neoptera</taxon>
        <taxon>Endopterygota</taxon>
        <taxon>Coleoptera</taxon>
        <taxon>Polyphaga</taxon>
        <taxon>Cucujiformia</taxon>
        <taxon>Chrysomeloidea</taxon>
        <taxon>Chrysomelidae</taxon>
        <taxon>Chrysomelinae</taxon>
        <taxon>Chrysomelini</taxon>
        <taxon>Phaedon</taxon>
    </lineage>
</organism>
<evidence type="ECO:0000256" key="6">
    <source>
        <dbReference type="ARBA" id="ARBA00023136"/>
    </source>
</evidence>
<keyword evidence="6" id="KW-0472">Membrane</keyword>
<comment type="subcellular location">
    <subcellularLocation>
        <location evidence="1">Early endosome membrane</location>
        <topology evidence="1">Peripheral membrane protein</topology>
        <orientation evidence="1">Cytoplasmic side</orientation>
    </subcellularLocation>
</comment>
<dbReference type="InterPro" id="IPR001683">
    <property type="entry name" value="PX_dom"/>
</dbReference>
<protein>
    <recommendedName>
        <fullName evidence="7">PX domain-containing protein</fullName>
    </recommendedName>
</protein>
<dbReference type="InterPro" id="IPR036871">
    <property type="entry name" value="PX_dom_sf"/>
</dbReference>
<evidence type="ECO:0000313" key="8">
    <source>
        <dbReference type="EMBL" id="CAH1183596.1"/>
    </source>
</evidence>
<dbReference type="Pfam" id="PF00787">
    <property type="entry name" value="PX"/>
    <property type="match status" value="1"/>
</dbReference>